<evidence type="ECO:0000256" key="1">
    <source>
        <dbReference type="SAM" id="Phobius"/>
    </source>
</evidence>
<keyword evidence="1" id="KW-0812">Transmembrane</keyword>
<evidence type="ECO:0000313" key="2">
    <source>
        <dbReference type="EMBL" id="EXU61057.1"/>
    </source>
</evidence>
<accession>A0A014NQ89</accession>
<dbReference type="PATRIC" id="fig|1188239.3.peg.1066"/>
<dbReference type="STRING" id="1188239.MOVI_4340"/>
<keyword evidence="1" id="KW-1133">Transmembrane helix</keyword>
<reference evidence="2 3" key="1">
    <citation type="submission" date="2014-03" db="EMBL/GenBank/DDBJ databases">
        <title>Genome sequence of Mycoplasma ovipneumoniae strain 14811.</title>
        <authorList>
            <person name="Sirand-Pugnet P."/>
            <person name="Breton M."/>
            <person name="Dordet-Frisoni E."/>
            <person name="Baranowski E."/>
            <person name="Barre A."/>
            <person name="Couture C."/>
            <person name="Dupuy V."/>
            <person name="Gaurivaud P."/>
            <person name="Jacob D."/>
            <person name="Lemaitre C."/>
            <person name="Manso-Silvan L."/>
            <person name="Nikolski M."/>
            <person name="Nouvel L.-X."/>
            <person name="Poumarat F."/>
            <person name="Tardy F."/>
            <person name="Thebault P."/>
            <person name="Theil S."/>
            <person name="Citti C."/>
            <person name="Thiaucourt F."/>
            <person name="Blanchard A."/>
        </authorList>
    </citation>
    <scope>NUCLEOTIDE SEQUENCE [LARGE SCALE GENOMIC DNA]</scope>
    <source>
        <strain evidence="2 3">14811</strain>
    </source>
</reference>
<dbReference type="EMBL" id="JFAD01000023">
    <property type="protein sequence ID" value="EXU61057.1"/>
    <property type="molecule type" value="Genomic_DNA"/>
</dbReference>
<evidence type="ECO:0000313" key="3">
    <source>
        <dbReference type="Proteomes" id="UP000020977"/>
    </source>
</evidence>
<dbReference type="AlphaFoldDB" id="A0A014NQ89"/>
<dbReference type="eggNOG" id="ENOG5030MYR">
    <property type="taxonomic scope" value="Bacteria"/>
</dbReference>
<protein>
    <recommendedName>
        <fullName evidence="4">Transmembrane protein</fullName>
    </recommendedName>
</protein>
<feature type="transmembrane region" description="Helical" evidence="1">
    <location>
        <begin position="178"/>
        <end position="195"/>
    </location>
</feature>
<keyword evidence="1" id="KW-0472">Membrane</keyword>
<feature type="transmembrane region" description="Helical" evidence="1">
    <location>
        <begin position="89"/>
        <end position="116"/>
    </location>
</feature>
<dbReference type="Proteomes" id="UP000020977">
    <property type="component" value="Unassembled WGS sequence"/>
</dbReference>
<organism evidence="2 3">
    <name type="scientific">Mesomycoplasma ovipneumoniae 14811</name>
    <dbReference type="NCBI Taxonomy" id="1188239"/>
    <lineage>
        <taxon>Bacteria</taxon>
        <taxon>Bacillati</taxon>
        <taxon>Mycoplasmatota</taxon>
        <taxon>Mycoplasmoidales</taxon>
        <taxon>Metamycoplasmataceae</taxon>
        <taxon>Mesomycoplasma</taxon>
    </lineage>
</organism>
<feature type="transmembrane region" description="Helical" evidence="1">
    <location>
        <begin position="33"/>
        <end position="50"/>
    </location>
</feature>
<comment type="caution">
    <text evidence="2">The sequence shown here is derived from an EMBL/GenBank/DDBJ whole genome shotgun (WGS) entry which is preliminary data.</text>
</comment>
<proteinExistence type="predicted"/>
<evidence type="ECO:0008006" key="4">
    <source>
        <dbReference type="Google" id="ProtNLM"/>
    </source>
</evidence>
<feature type="transmembrane region" description="Helical" evidence="1">
    <location>
        <begin position="128"/>
        <end position="146"/>
    </location>
</feature>
<gene>
    <name evidence="2" type="ORF">MOVI_4340</name>
</gene>
<sequence length="232" mass="26899">MILITNLESRSAKIYFFIAPYFTRKVLQLISKILLLIIIIFSFVQIWQFLERIDWEIDFVSKGSFSNLTTQEITEIARSKSTSLPLWPIFISLISLVIVFGFILFFLILTQHIYLWKQFGDLKGFYKFIFTLSIIIFILSFFIVALQPAQVEQNVSVKIGETTVTDSIFSDFPNYTKMWISLIFSFLILILQISAKSKFGALEKDKTLAKKPFETKSLEAKINQIIQKNSNS</sequence>
<name>A0A014NQ89_9BACT</name>